<dbReference type="AlphaFoldDB" id="A0A699XV00"/>
<proteinExistence type="predicted"/>
<feature type="region of interest" description="Disordered" evidence="1">
    <location>
        <begin position="1"/>
        <end position="27"/>
    </location>
</feature>
<reference evidence="2" key="1">
    <citation type="journal article" date="2019" name="Sci. Rep.">
        <title>Draft genome of Tanacetum cinerariifolium, the natural source of mosquito coil.</title>
        <authorList>
            <person name="Yamashiro T."/>
            <person name="Shiraishi A."/>
            <person name="Satake H."/>
            <person name="Nakayama K."/>
        </authorList>
    </citation>
    <scope>NUCLEOTIDE SEQUENCE</scope>
</reference>
<dbReference type="EMBL" id="BKCJ011869626">
    <property type="protein sequence ID" value="GFD59814.1"/>
    <property type="molecule type" value="Genomic_DNA"/>
</dbReference>
<sequence>AAAGAGRRVRGGNGRKRDAQAHSGADSCRRYDGDAAFRQSSSQALPDGRGRHCAAMARAGLYLHLLA</sequence>
<evidence type="ECO:0000256" key="1">
    <source>
        <dbReference type="SAM" id="MobiDB-lite"/>
    </source>
</evidence>
<name>A0A699XV00_TANCI</name>
<protein>
    <submittedName>
        <fullName evidence="2">Uncharacterized protein</fullName>
    </submittedName>
</protein>
<organism evidence="2">
    <name type="scientific">Tanacetum cinerariifolium</name>
    <name type="common">Dalmatian daisy</name>
    <name type="synonym">Chrysanthemum cinerariifolium</name>
    <dbReference type="NCBI Taxonomy" id="118510"/>
    <lineage>
        <taxon>Eukaryota</taxon>
        <taxon>Viridiplantae</taxon>
        <taxon>Streptophyta</taxon>
        <taxon>Embryophyta</taxon>
        <taxon>Tracheophyta</taxon>
        <taxon>Spermatophyta</taxon>
        <taxon>Magnoliopsida</taxon>
        <taxon>eudicotyledons</taxon>
        <taxon>Gunneridae</taxon>
        <taxon>Pentapetalae</taxon>
        <taxon>asterids</taxon>
        <taxon>campanulids</taxon>
        <taxon>Asterales</taxon>
        <taxon>Asteraceae</taxon>
        <taxon>Asteroideae</taxon>
        <taxon>Anthemideae</taxon>
        <taxon>Anthemidinae</taxon>
        <taxon>Tanacetum</taxon>
    </lineage>
</organism>
<feature type="non-terminal residue" evidence="2">
    <location>
        <position position="1"/>
    </location>
</feature>
<gene>
    <name evidence="2" type="ORF">Tci_931783</name>
</gene>
<comment type="caution">
    <text evidence="2">The sequence shown here is derived from an EMBL/GenBank/DDBJ whole genome shotgun (WGS) entry which is preliminary data.</text>
</comment>
<evidence type="ECO:0000313" key="2">
    <source>
        <dbReference type="EMBL" id="GFD59814.1"/>
    </source>
</evidence>
<accession>A0A699XV00</accession>